<gene>
    <name evidence="3" type="ORF">ACFQVC_10080</name>
</gene>
<dbReference type="Proteomes" id="UP001596523">
    <property type="component" value="Unassembled WGS sequence"/>
</dbReference>
<reference evidence="4" key="1">
    <citation type="journal article" date="2019" name="Int. J. Syst. Evol. Microbiol.">
        <title>The Global Catalogue of Microorganisms (GCM) 10K type strain sequencing project: providing services to taxonomists for standard genome sequencing and annotation.</title>
        <authorList>
            <consortium name="The Broad Institute Genomics Platform"/>
            <consortium name="The Broad Institute Genome Sequencing Center for Infectious Disease"/>
            <person name="Wu L."/>
            <person name="Ma J."/>
        </authorList>
    </citation>
    <scope>NUCLEOTIDE SEQUENCE [LARGE SCALE GENOMIC DNA]</scope>
    <source>
        <strain evidence="4">SYNS20</strain>
    </source>
</reference>
<comment type="caution">
    <text evidence="3">The sequence shown here is derived from an EMBL/GenBank/DDBJ whole genome shotgun (WGS) entry which is preliminary data.</text>
</comment>
<feature type="signal peptide" evidence="2">
    <location>
        <begin position="1"/>
        <end position="30"/>
    </location>
</feature>
<keyword evidence="2" id="KW-0732">Signal</keyword>
<name>A0ABW2JEU8_9ACTN</name>
<sequence>MRTTTPTLPILLLSGSLVLGVGVSAPQAQAVAPATTAADDAPVPELVVGAPGLGGSEAEPRTYRLDGASTTVTGPKGGPLRIRYPQDSRGEEPPPDHRDLR</sequence>
<keyword evidence="4" id="KW-1185">Reference proteome</keyword>
<feature type="chain" id="PRO_5045181997" evidence="2">
    <location>
        <begin position="31"/>
        <end position="101"/>
    </location>
</feature>
<feature type="compositionally biased region" description="Basic and acidic residues" evidence="1">
    <location>
        <begin position="84"/>
        <end position="101"/>
    </location>
</feature>
<evidence type="ECO:0000256" key="2">
    <source>
        <dbReference type="SAM" id="SignalP"/>
    </source>
</evidence>
<evidence type="ECO:0000256" key="1">
    <source>
        <dbReference type="SAM" id="MobiDB-lite"/>
    </source>
</evidence>
<protein>
    <submittedName>
        <fullName evidence="3">Uncharacterized protein</fullName>
    </submittedName>
</protein>
<proteinExistence type="predicted"/>
<dbReference type="RefSeq" id="WP_381829086.1">
    <property type="nucleotide sequence ID" value="NZ_JBHTCF010000003.1"/>
</dbReference>
<evidence type="ECO:0000313" key="3">
    <source>
        <dbReference type="EMBL" id="MFC7304560.1"/>
    </source>
</evidence>
<feature type="region of interest" description="Disordered" evidence="1">
    <location>
        <begin position="43"/>
        <end position="101"/>
    </location>
</feature>
<accession>A0ABW2JEU8</accession>
<evidence type="ECO:0000313" key="4">
    <source>
        <dbReference type="Proteomes" id="UP001596523"/>
    </source>
</evidence>
<organism evidence="3 4">
    <name type="scientific">Streptomyces monticola</name>
    <dbReference type="NCBI Taxonomy" id="2666263"/>
    <lineage>
        <taxon>Bacteria</taxon>
        <taxon>Bacillati</taxon>
        <taxon>Actinomycetota</taxon>
        <taxon>Actinomycetes</taxon>
        <taxon>Kitasatosporales</taxon>
        <taxon>Streptomycetaceae</taxon>
        <taxon>Streptomyces</taxon>
    </lineage>
</organism>
<dbReference type="EMBL" id="JBHTCF010000003">
    <property type="protein sequence ID" value="MFC7304560.1"/>
    <property type="molecule type" value="Genomic_DNA"/>
</dbReference>